<proteinExistence type="predicted"/>
<accession>A0A7N9CN53</accession>
<dbReference type="Proteomes" id="UP000233100">
    <property type="component" value="Chromosome 19"/>
</dbReference>
<dbReference type="GeneTree" id="ENSGT00940000166898"/>
<dbReference type="Ensembl" id="ENSMFAT00000082248.1">
    <property type="protein sequence ID" value="ENSMFAP00000063538.1"/>
    <property type="gene ID" value="ENSMFAG00000048343.1"/>
</dbReference>
<reference evidence="1" key="2">
    <citation type="submission" date="2025-05" db="UniProtKB">
        <authorList>
            <consortium name="Ensembl"/>
        </authorList>
    </citation>
    <scope>IDENTIFICATION</scope>
</reference>
<dbReference type="Ensembl" id="ENSMFAT00000089669.1">
    <property type="protein sequence ID" value="ENSMFAP00000053019.1"/>
    <property type="gene ID" value="ENSMFAG00000048343.1"/>
</dbReference>
<dbReference type="PANTHER" id="PTHR12138">
    <property type="entry name" value="PRIMATE-EXPANDED PROTEIN FAMILY"/>
    <property type="match status" value="1"/>
</dbReference>
<evidence type="ECO:0000313" key="1">
    <source>
        <dbReference type="Ensembl" id="ENSMFAP00000053019.1"/>
    </source>
</evidence>
<reference evidence="1 2" key="1">
    <citation type="submission" date="2013-03" db="EMBL/GenBank/DDBJ databases">
        <authorList>
            <person name="Warren W."/>
            <person name="Wilson R.K."/>
        </authorList>
    </citation>
    <scope>NUCLEOTIDE SEQUENCE</scope>
</reference>
<keyword evidence="2" id="KW-1185">Reference proteome</keyword>
<protein>
    <submittedName>
        <fullName evidence="1">Uncharacterized protein</fullName>
    </submittedName>
</protein>
<name>A0A7N9CN53_MACFA</name>
<organism evidence="1 2">
    <name type="scientific">Macaca fascicularis</name>
    <name type="common">Crab-eating macaque</name>
    <name type="synonym">Cynomolgus monkey</name>
    <dbReference type="NCBI Taxonomy" id="9541"/>
    <lineage>
        <taxon>Eukaryota</taxon>
        <taxon>Metazoa</taxon>
        <taxon>Chordata</taxon>
        <taxon>Craniata</taxon>
        <taxon>Vertebrata</taxon>
        <taxon>Euteleostomi</taxon>
        <taxon>Mammalia</taxon>
        <taxon>Eutheria</taxon>
        <taxon>Euarchontoglires</taxon>
        <taxon>Primates</taxon>
        <taxon>Haplorrhini</taxon>
        <taxon>Catarrhini</taxon>
        <taxon>Cercopithecidae</taxon>
        <taxon>Cercopithecinae</taxon>
        <taxon>Macaca</taxon>
    </lineage>
</organism>
<dbReference type="AlphaFoldDB" id="A0A7N9CN53"/>
<dbReference type="PANTHER" id="PTHR12138:SF75">
    <property type="entry name" value="SECRETED PROTEIN"/>
    <property type="match status" value="1"/>
</dbReference>
<sequence length="148" mass="16728">MRPLWGKLCSLIYIAFDAEQVSHCVYLTPNSFFVCLFRQSLALLPRLECSDAISAHCNLCLLDSSDSLAMASQVAGTTGVHHHAWLFFCIFNRDGVSPCCPGRSPTRELKRCTRLGLPKCWDYRREPLLPAFITYIQPREKLIPQPAP</sequence>
<evidence type="ECO:0000313" key="2">
    <source>
        <dbReference type="Proteomes" id="UP000233100"/>
    </source>
</evidence>